<evidence type="ECO:0000313" key="4">
    <source>
        <dbReference type="Proteomes" id="UP000011572"/>
    </source>
</evidence>
<organism evidence="3 4">
    <name type="scientific">Halorubrum distributum JCM 10247</name>
    <dbReference type="NCBI Taxonomy" id="1227486"/>
    <lineage>
        <taxon>Archaea</taxon>
        <taxon>Methanobacteriati</taxon>
        <taxon>Methanobacteriota</taxon>
        <taxon>Stenosarchaea group</taxon>
        <taxon>Halobacteria</taxon>
        <taxon>Halobacteriales</taxon>
        <taxon>Haloferacaceae</taxon>
        <taxon>Halorubrum</taxon>
        <taxon>Halorubrum distributum group</taxon>
    </lineage>
</organism>
<comment type="caution">
    <text evidence="3">The sequence shown here is derived from an EMBL/GenBank/DDBJ whole genome shotgun (WGS) entry which is preliminary data.</text>
</comment>
<feature type="transmembrane region" description="Helical" evidence="1">
    <location>
        <begin position="54"/>
        <end position="73"/>
    </location>
</feature>
<dbReference type="EMBL" id="AOIW01000029">
    <property type="protein sequence ID" value="ELZ35951.1"/>
    <property type="molecule type" value="Genomic_DNA"/>
</dbReference>
<proteinExistence type="predicted"/>
<keyword evidence="1" id="KW-1133">Transmembrane helix</keyword>
<dbReference type="Pfam" id="PF19701">
    <property type="entry name" value="DUF6199"/>
    <property type="match status" value="1"/>
</dbReference>
<dbReference type="RefSeq" id="WP_007344365.1">
    <property type="nucleotide sequence ID" value="NZ_AOIW01000029.1"/>
</dbReference>
<keyword evidence="1" id="KW-0472">Membrane</keyword>
<keyword evidence="1" id="KW-0812">Transmembrane</keyword>
<sequence>MIGHMDLVLAVFLLAIGVPNAVWPYKFARFEEQMDSIGSKRSWSEVEPADWKVTLTRVVGVGMALFGLAGLVAG</sequence>
<accession>M0DKD1</accession>
<feature type="domain" description="DUF6199" evidence="2">
    <location>
        <begin position="9"/>
        <end position="73"/>
    </location>
</feature>
<evidence type="ECO:0000259" key="2">
    <source>
        <dbReference type="Pfam" id="PF19701"/>
    </source>
</evidence>
<gene>
    <name evidence="3" type="ORF">C473_02370</name>
</gene>
<reference evidence="3 4" key="1">
    <citation type="journal article" date="2014" name="PLoS Genet.">
        <title>Phylogenetically driven sequencing of extremely halophilic archaea reveals strategies for static and dynamic osmo-response.</title>
        <authorList>
            <person name="Becker E.A."/>
            <person name="Seitzer P.M."/>
            <person name="Tritt A."/>
            <person name="Larsen D."/>
            <person name="Krusor M."/>
            <person name="Yao A.I."/>
            <person name="Wu D."/>
            <person name="Madern D."/>
            <person name="Eisen J.A."/>
            <person name="Darling A.E."/>
            <person name="Facciotti M.T."/>
        </authorList>
    </citation>
    <scope>NUCLEOTIDE SEQUENCE [LARGE SCALE GENOMIC DNA]</scope>
    <source>
        <strain evidence="3 4">JCM 10247</strain>
    </source>
</reference>
<dbReference type="AlphaFoldDB" id="M0DKD1"/>
<dbReference type="InterPro" id="IPR045679">
    <property type="entry name" value="DUF6199"/>
</dbReference>
<protein>
    <recommendedName>
        <fullName evidence="2">DUF6199 domain-containing protein</fullName>
    </recommendedName>
</protein>
<evidence type="ECO:0000313" key="3">
    <source>
        <dbReference type="EMBL" id="ELZ35951.1"/>
    </source>
</evidence>
<dbReference type="Proteomes" id="UP000011572">
    <property type="component" value="Unassembled WGS sequence"/>
</dbReference>
<evidence type="ECO:0000256" key="1">
    <source>
        <dbReference type="SAM" id="Phobius"/>
    </source>
</evidence>
<dbReference type="PATRIC" id="fig|1227486.3.peg.386"/>
<name>M0DKD1_9EURY</name>